<name>A0A7W3TFR5_9ACTN</name>
<evidence type="ECO:0000259" key="1">
    <source>
        <dbReference type="Pfam" id="PF04149"/>
    </source>
</evidence>
<sequence length="66" mass="7138">MGAWQKSSFSGGNGADCLEVASDGSRVRLRESEEPTIVLDSSRPRLAALLDMIKEEGSGPDRRIMT</sequence>
<organism evidence="2 3">
    <name type="scientific">Streptomyces alkaliphilus</name>
    <dbReference type="NCBI Taxonomy" id="1472722"/>
    <lineage>
        <taxon>Bacteria</taxon>
        <taxon>Bacillati</taxon>
        <taxon>Actinomycetota</taxon>
        <taxon>Actinomycetes</taxon>
        <taxon>Kitasatosporales</taxon>
        <taxon>Streptomycetaceae</taxon>
        <taxon>Streptomyces</taxon>
    </lineage>
</organism>
<gene>
    <name evidence="2" type="ORF">FNQ90_16720</name>
</gene>
<dbReference type="RefSeq" id="WP_182607153.1">
    <property type="nucleotide sequence ID" value="NZ_VKHT01000578.1"/>
</dbReference>
<proteinExistence type="predicted"/>
<feature type="domain" description="DUF397" evidence="1">
    <location>
        <begin position="3"/>
        <end position="54"/>
    </location>
</feature>
<keyword evidence="3" id="KW-1185">Reference proteome</keyword>
<evidence type="ECO:0000313" key="3">
    <source>
        <dbReference type="Proteomes" id="UP000538929"/>
    </source>
</evidence>
<reference evidence="3" key="1">
    <citation type="submission" date="2019-10" db="EMBL/GenBank/DDBJ databases">
        <title>Streptomyces sp. nov., a novel actinobacterium isolated from alkaline environment.</title>
        <authorList>
            <person name="Golinska P."/>
        </authorList>
    </citation>
    <scope>NUCLEOTIDE SEQUENCE [LARGE SCALE GENOMIC DNA]</scope>
    <source>
        <strain evidence="3">DSM 42118</strain>
    </source>
</reference>
<dbReference type="Pfam" id="PF04149">
    <property type="entry name" value="DUF397"/>
    <property type="match status" value="1"/>
</dbReference>
<dbReference type="Proteomes" id="UP000538929">
    <property type="component" value="Unassembled WGS sequence"/>
</dbReference>
<evidence type="ECO:0000313" key="2">
    <source>
        <dbReference type="EMBL" id="MBB0245700.1"/>
    </source>
</evidence>
<dbReference type="InterPro" id="IPR007278">
    <property type="entry name" value="DUF397"/>
</dbReference>
<dbReference type="EMBL" id="VKHT01000578">
    <property type="protein sequence ID" value="MBB0245700.1"/>
    <property type="molecule type" value="Genomic_DNA"/>
</dbReference>
<protein>
    <submittedName>
        <fullName evidence="2">DUF397 domain-containing protein</fullName>
    </submittedName>
</protein>
<accession>A0A7W3TFR5</accession>
<comment type="caution">
    <text evidence="2">The sequence shown here is derived from an EMBL/GenBank/DDBJ whole genome shotgun (WGS) entry which is preliminary data.</text>
</comment>
<dbReference type="AlphaFoldDB" id="A0A7W3TFR5"/>